<proteinExistence type="predicted"/>
<evidence type="ECO:0000313" key="2">
    <source>
        <dbReference type="EMBL" id="ASK65938.1"/>
    </source>
</evidence>
<organism evidence="2 3">
    <name type="scientific">Brachybacterium avium</name>
    <dbReference type="NCBI Taxonomy" id="2017485"/>
    <lineage>
        <taxon>Bacteria</taxon>
        <taxon>Bacillati</taxon>
        <taxon>Actinomycetota</taxon>
        <taxon>Actinomycetes</taxon>
        <taxon>Micrococcales</taxon>
        <taxon>Dermabacteraceae</taxon>
        <taxon>Brachybacterium</taxon>
    </lineage>
</organism>
<feature type="transmembrane region" description="Helical" evidence="1">
    <location>
        <begin position="127"/>
        <end position="152"/>
    </location>
</feature>
<evidence type="ECO:0000313" key="3">
    <source>
        <dbReference type="Proteomes" id="UP000198398"/>
    </source>
</evidence>
<dbReference type="KEGG" id="brv:CFK39_08995"/>
<evidence type="ECO:0008006" key="4">
    <source>
        <dbReference type="Google" id="ProtNLM"/>
    </source>
</evidence>
<dbReference type="OrthoDB" id="4211860at2"/>
<keyword evidence="3" id="KW-1185">Reference proteome</keyword>
<sequence length="230" mass="25041">MTPPRRPRSLFTDLTEGVYWFLVIDVLLVLAAAPTVLLWTVMSPSALSSLLFVVAALPLLPALSAALYACRSWREERELVPARQFLRGYRLNALESLTVGTPVMLVLALAMFNLARAGSRGIGTVDIVFLVVGAAALLVLVRALSIVSRFSFRLRDVYRLTAFTLLTKPLSTLSLLSLGVLTLGIVLVIGEFLLLFTASLLVFALWASERPVAELLMESFIAPADPLVEA</sequence>
<dbReference type="RefSeq" id="WP_089065179.1">
    <property type="nucleotide sequence ID" value="NZ_CP022316.1"/>
</dbReference>
<dbReference type="AlphaFoldDB" id="A0A220UCK2"/>
<keyword evidence="1" id="KW-1133">Transmembrane helix</keyword>
<name>A0A220UCK2_9MICO</name>
<feature type="transmembrane region" description="Helical" evidence="1">
    <location>
        <begin position="47"/>
        <end position="70"/>
    </location>
</feature>
<keyword evidence="1" id="KW-0472">Membrane</keyword>
<evidence type="ECO:0000256" key="1">
    <source>
        <dbReference type="SAM" id="Phobius"/>
    </source>
</evidence>
<reference evidence="3" key="1">
    <citation type="submission" date="2017-07" db="EMBL/GenBank/DDBJ databases">
        <title>Brachybacterium sp. VR2415.</title>
        <authorList>
            <person name="Tak E.J."/>
            <person name="Bae J.-W."/>
        </authorList>
    </citation>
    <scope>NUCLEOTIDE SEQUENCE [LARGE SCALE GENOMIC DNA]</scope>
    <source>
        <strain evidence="3">VR2415</strain>
    </source>
</reference>
<gene>
    <name evidence="2" type="ORF">CFK39_08995</name>
</gene>
<feature type="transmembrane region" description="Helical" evidence="1">
    <location>
        <begin position="91"/>
        <end position="115"/>
    </location>
</feature>
<dbReference type="Pfam" id="PF04854">
    <property type="entry name" value="DUF624"/>
    <property type="match status" value="1"/>
</dbReference>
<protein>
    <recommendedName>
        <fullName evidence="4">DUF624 domain-containing protein</fullName>
    </recommendedName>
</protein>
<dbReference type="Proteomes" id="UP000198398">
    <property type="component" value="Chromosome"/>
</dbReference>
<dbReference type="InterPro" id="IPR006938">
    <property type="entry name" value="DUF624"/>
</dbReference>
<keyword evidence="1" id="KW-0812">Transmembrane</keyword>
<feature type="transmembrane region" description="Helical" evidence="1">
    <location>
        <begin position="173"/>
        <end position="206"/>
    </location>
</feature>
<accession>A0A220UCK2</accession>
<feature type="transmembrane region" description="Helical" evidence="1">
    <location>
        <begin position="20"/>
        <end position="41"/>
    </location>
</feature>
<dbReference type="EMBL" id="CP022316">
    <property type="protein sequence ID" value="ASK65938.1"/>
    <property type="molecule type" value="Genomic_DNA"/>
</dbReference>